<evidence type="ECO:0000256" key="7">
    <source>
        <dbReference type="ARBA" id="ARBA00023163"/>
    </source>
</evidence>
<comment type="caution">
    <text evidence="9">The sequence shown here is derived from an EMBL/GenBank/DDBJ whole genome shotgun (WGS) entry which is preliminary data.</text>
</comment>
<dbReference type="GO" id="GO:0003700">
    <property type="term" value="F:DNA-binding transcription factor activity"/>
    <property type="evidence" value="ECO:0007669"/>
    <property type="project" value="InterPro"/>
</dbReference>
<dbReference type="SUPFAM" id="SSF53383">
    <property type="entry name" value="PLP-dependent transferases"/>
    <property type="match status" value="1"/>
</dbReference>
<dbReference type="GO" id="GO:0030170">
    <property type="term" value="F:pyridoxal phosphate binding"/>
    <property type="evidence" value="ECO:0007669"/>
    <property type="project" value="InterPro"/>
</dbReference>
<dbReference type="Pfam" id="PF00155">
    <property type="entry name" value="Aminotran_1_2"/>
    <property type="match status" value="1"/>
</dbReference>
<dbReference type="Pfam" id="PF00392">
    <property type="entry name" value="GntR"/>
    <property type="match status" value="1"/>
</dbReference>
<dbReference type="PANTHER" id="PTHR46577">
    <property type="entry name" value="HTH-TYPE TRANSCRIPTIONAL REGULATORY PROTEIN GABR"/>
    <property type="match status" value="1"/>
</dbReference>
<evidence type="ECO:0000256" key="2">
    <source>
        <dbReference type="ARBA" id="ARBA00005384"/>
    </source>
</evidence>
<gene>
    <name evidence="9" type="ORF">H9895_01980</name>
</gene>
<reference evidence="9" key="1">
    <citation type="journal article" date="2021" name="PeerJ">
        <title>Extensive microbial diversity within the chicken gut microbiome revealed by metagenomics and culture.</title>
        <authorList>
            <person name="Gilroy R."/>
            <person name="Ravi A."/>
            <person name="Getino M."/>
            <person name="Pursley I."/>
            <person name="Horton D.L."/>
            <person name="Alikhan N.F."/>
            <person name="Baker D."/>
            <person name="Gharbi K."/>
            <person name="Hall N."/>
            <person name="Watson M."/>
            <person name="Adriaenssens E.M."/>
            <person name="Foster-Nyarko E."/>
            <person name="Jarju S."/>
            <person name="Secka A."/>
            <person name="Antonio M."/>
            <person name="Oren A."/>
            <person name="Chaudhuri R.R."/>
            <person name="La Ragione R."/>
            <person name="Hildebrand F."/>
            <person name="Pallen M.J."/>
        </authorList>
    </citation>
    <scope>NUCLEOTIDE SEQUENCE</scope>
    <source>
        <strain evidence="9">CHK169-2315</strain>
    </source>
</reference>
<reference evidence="9" key="2">
    <citation type="submission" date="2021-04" db="EMBL/GenBank/DDBJ databases">
        <authorList>
            <person name="Gilroy R."/>
        </authorList>
    </citation>
    <scope>NUCLEOTIDE SEQUENCE</scope>
    <source>
        <strain evidence="9">CHK169-2315</strain>
    </source>
</reference>
<comment type="similarity">
    <text evidence="2">In the C-terminal section; belongs to the class-I pyridoxal-phosphate-dependent aminotransferase family.</text>
</comment>
<dbReference type="InterPro" id="IPR036390">
    <property type="entry name" value="WH_DNA-bd_sf"/>
</dbReference>
<dbReference type="Gene3D" id="1.10.10.10">
    <property type="entry name" value="Winged helix-like DNA-binding domain superfamily/Winged helix DNA-binding domain"/>
    <property type="match status" value="1"/>
</dbReference>
<feature type="domain" description="HTH gntR-type" evidence="8">
    <location>
        <begin position="13"/>
        <end position="81"/>
    </location>
</feature>
<keyword evidence="6" id="KW-0238">DNA-binding</keyword>
<dbReference type="Gene3D" id="3.40.640.10">
    <property type="entry name" value="Type I PLP-dependent aspartate aminotransferase-like (Major domain)"/>
    <property type="match status" value="1"/>
</dbReference>
<accession>A0A9D1PK10</accession>
<dbReference type="InterPro" id="IPR051446">
    <property type="entry name" value="HTH_trans_reg/aminotransferase"/>
</dbReference>
<dbReference type="InterPro" id="IPR015424">
    <property type="entry name" value="PyrdxlP-dep_Trfase"/>
</dbReference>
<dbReference type="EMBL" id="DXHX01000028">
    <property type="protein sequence ID" value="HIV73831.1"/>
    <property type="molecule type" value="Genomic_DNA"/>
</dbReference>
<evidence type="ECO:0000256" key="5">
    <source>
        <dbReference type="ARBA" id="ARBA00023015"/>
    </source>
</evidence>
<evidence type="ECO:0000313" key="10">
    <source>
        <dbReference type="Proteomes" id="UP000823937"/>
    </source>
</evidence>
<keyword evidence="3 9" id="KW-0808">Transferase</keyword>
<evidence type="ECO:0000256" key="1">
    <source>
        <dbReference type="ARBA" id="ARBA00001933"/>
    </source>
</evidence>
<dbReference type="PROSITE" id="PS50949">
    <property type="entry name" value="HTH_GNTR"/>
    <property type="match status" value="1"/>
</dbReference>
<dbReference type="InterPro" id="IPR004839">
    <property type="entry name" value="Aminotransferase_I/II_large"/>
</dbReference>
<dbReference type="InterPro" id="IPR036388">
    <property type="entry name" value="WH-like_DNA-bd_sf"/>
</dbReference>
<dbReference type="SUPFAM" id="SSF46785">
    <property type="entry name" value="Winged helix' DNA-binding domain"/>
    <property type="match status" value="1"/>
</dbReference>
<protein>
    <submittedName>
        <fullName evidence="9">PLP-dependent aminotransferase family protein</fullName>
    </submittedName>
</protein>
<keyword evidence="3 9" id="KW-0032">Aminotransferase</keyword>
<keyword evidence="4" id="KW-0663">Pyridoxal phosphate</keyword>
<keyword evidence="5" id="KW-0805">Transcription regulation</keyword>
<dbReference type="GO" id="GO:0008483">
    <property type="term" value="F:transaminase activity"/>
    <property type="evidence" value="ECO:0007669"/>
    <property type="project" value="UniProtKB-KW"/>
</dbReference>
<sequence>MILINIDKSQSASYLYQQIYKEFKNKILDRTYKAHEKLPTKRTLSEQLGISINTVTNAYEQLLAEGYIYTIERSGYYVEEIAQFSTTKNANDDFPSYLREKGKNRSGSVSLSHMTADIDEFPFQDWLKCEKEAIKQFSEELSEIGHPQGPYEVRKTIAKFIALSRGVKCEPEQIVISSGTQPLVKQLMSLTVDTTTVAMESPGYPRIYSMLTNHIQLDTKLIPLDEHGANIEAVDQSKADFLFVTPSHQFPSGKIMPISRRIELLNWALKKENRYIIEDDYDSEFKYQTDNIPSLQSLDHHQRVIYFGSFSKSLLPTLRISYMVLPINLLKIYREKFSDLINYTNTLSLYTLHHFIQSGMYERHIKKMTQHYEKKRNLLIQTLKNTFKDTCTINDIPAGLHFTARFVTDKSYEEIERLAEEVKLEIYTLKRFSLNDEYKQSKNIELIIGFANTKTDEIKEAINRLQQIFTA</sequence>
<keyword evidence="7" id="KW-0804">Transcription</keyword>
<dbReference type="GO" id="GO:0003677">
    <property type="term" value="F:DNA binding"/>
    <property type="evidence" value="ECO:0007669"/>
    <property type="project" value="UniProtKB-KW"/>
</dbReference>
<dbReference type="CDD" id="cd07377">
    <property type="entry name" value="WHTH_GntR"/>
    <property type="match status" value="1"/>
</dbReference>
<name>A0A9D1PK10_9BACI</name>
<dbReference type="InterPro" id="IPR000524">
    <property type="entry name" value="Tscrpt_reg_HTH_GntR"/>
</dbReference>
<evidence type="ECO:0000256" key="3">
    <source>
        <dbReference type="ARBA" id="ARBA00022576"/>
    </source>
</evidence>
<dbReference type="Proteomes" id="UP000823937">
    <property type="component" value="Unassembled WGS sequence"/>
</dbReference>
<evidence type="ECO:0000256" key="6">
    <source>
        <dbReference type="ARBA" id="ARBA00023125"/>
    </source>
</evidence>
<dbReference type="SMART" id="SM00345">
    <property type="entry name" value="HTH_GNTR"/>
    <property type="match status" value="1"/>
</dbReference>
<evidence type="ECO:0000256" key="4">
    <source>
        <dbReference type="ARBA" id="ARBA00022898"/>
    </source>
</evidence>
<evidence type="ECO:0000313" key="9">
    <source>
        <dbReference type="EMBL" id="HIV73831.1"/>
    </source>
</evidence>
<comment type="cofactor">
    <cofactor evidence="1">
        <name>pyridoxal 5'-phosphate</name>
        <dbReference type="ChEBI" id="CHEBI:597326"/>
    </cofactor>
</comment>
<dbReference type="CDD" id="cd00609">
    <property type="entry name" value="AAT_like"/>
    <property type="match status" value="1"/>
</dbReference>
<proteinExistence type="inferred from homology"/>
<organism evidence="9 10">
    <name type="scientific">Candidatus Pseudogracilibacillus intestinigallinarum</name>
    <dbReference type="NCBI Taxonomy" id="2838742"/>
    <lineage>
        <taxon>Bacteria</taxon>
        <taxon>Bacillati</taxon>
        <taxon>Bacillota</taxon>
        <taxon>Bacilli</taxon>
        <taxon>Bacillales</taxon>
        <taxon>Bacillaceae</taxon>
        <taxon>Pseudogracilibacillus</taxon>
    </lineage>
</organism>
<evidence type="ECO:0000259" key="8">
    <source>
        <dbReference type="PROSITE" id="PS50949"/>
    </source>
</evidence>
<dbReference type="AlphaFoldDB" id="A0A9D1PK10"/>
<dbReference type="PANTHER" id="PTHR46577:SF1">
    <property type="entry name" value="HTH-TYPE TRANSCRIPTIONAL REGULATORY PROTEIN GABR"/>
    <property type="match status" value="1"/>
</dbReference>
<dbReference type="InterPro" id="IPR015421">
    <property type="entry name" value="PyrdxlP-dep_Trfase_major"/>
</dbReference>